<dbReference type="GO" id="GO:0051301">
    <property type="term" value="P:cell division"/>
    <property type="evidence" value="ECO:0007669"/>
    <property type="project" value="UniProtKB-KW"/>
</dbReference>
<dbReference type="GO" id="GO:0008763">
    <property type="term" value="F:UDP-N-acetylmuramate-L-alanine ligase activity"/>
    <property type="evidence" value="ECO:0007669"/>
    <property type="project" value="UniProtKB-UniRule"/>
</dbReference>
<dbReference type="InterPro" id="IPR013221">
    <property type="entry name" value="Mur_ligase_cen"/>
</dbReference>
<dbReference type="Pfam" id="PF02875">
    <property type="entry name" value="Mur_ligase_C"/>
    <property type="match status" value="1"/>
</dbReference>
<evidence type="ECO:0000256" key="6">
    <source>
        <dbReference type="ARBA" id="ARBA00022618"/>
    </source>
</evidence>
<dbReference type="InterPro" id="IPR005758">
    <property type="entry name" value="UDP-N-AcMur_Ala_ligase_MurC"/>
</dbReference>
<dbReference type="Pfam" id="PF08245">
    <property type="entry name" value="Mur_ligase_M"/>
    <property type="match status" value="1"/>
</dbReference>
<dbReference type="SUPFAM" id="SSF51984">
    <property type="entry name" value="MurCD N-terminal domain"/>
    <property type="match status" value="1"/>
</dbReference>
<evidence type="ECO:0000259" key="16">
    <source>
        <dbReference type="Pfam" id="PF01225"/>
    </source>
</evidence>
<feature type="region of interest" description="Disordered" evidence="15">
    <location>
        <begin position="474"/>
        <end position="495"/>
    </location>
</feature>
<evidence type="ECO:0000256" key="15">
    <source>
        <dbReference type="SAM" id="MobiDB-lite"/>
    </source>
</evidence>
<evidence type="ECO:0000256" key="9">
    <source>
        <dbReference type="ARBA" id="ARBA00022960"/>
    </source>
</evidence>
<comment type="caution">
    <text evidence="19">The sequence shown here is derived from an EMBL/GenBank/DDBJ whole genome shotgun (WGS) entry which is preliminary data.</text>
</comment>
<dbReference type="SUPFAM" id="SSF53244">
    <property type="entry name" value="MurD-like peptide ligases, peptide-binding domain"/>
    <property type="match status" value="1"/>
</dbReference>
<organism evidence="19 20">
    <name type="scientific">Candidatus Gottesmanbacteria bacterium GW2011_GWA2_47_9</name>
    <dbReference type="NCBI Taxonomy" id="1618445"/>
    <lineage>
        <taxon>Bacteria</taxon>
        <taxon>Candidatus Gottesmaniibacteriota</taxon>
    </lineage>
</organism>
<evidence type="ECO:0000256" key="5">
    <source>
        <dbReference type="ARBA" id="ARBA00022598"/>
    </source>
</evidence>
<dbReference type="Pfam" id="PF01225">
    <property type="entry name" value="Mur_ligase"/>
    <property type="match status" value="1"/>
</dbReference>
<accession>A0A0G1U3M5</accession>
<feature type="domain" description="Mur ligase C-terminal" evidence="17">
    <location>
        <begin position="327"/>
        <end position="458"/>
    </location>
</feature>
<evidence type="ECO:0000256" key="3">
    <source>
        <dbReference type="ARBA" id="ARBA00012211"/>
    </source>
</evidence>
<sequence>MNIDWSRIHRIHFVGIKGIAMAALAVWAKEAGYRVSGSDVGEEFPSDDVLKAAKINILNGFEPLHIRKTKPDFVIFTGAHEGQENVEVKEAVARGIQVLPHGRALGEVMRGKRQISVAGSHGKTTTTAMIAAILKKAGIDPSYAAGCGEISGLGLPGHYGSGDWFVAEADEYVTDPHHDLTPRFLWQVPEIYVVTNIDFDHPDVYGSLEDVQEAFLKLQIQQKGLGVTIVNADDPASKELAKSKTTDVVLYGFSPLADIRITHVGFGLERTFFTLSDGGIDVGEFALKVPGKHNAANAAAAAACCRAMGISWENIREGLLLFGGTKRRFEKVGETDGVCVYDDYAHHPAEIAATLAAARAWYPNGRIIAVFQPHTYSRTKSLFSDFAKSFRDADVILITDIYASAREHETLEVSSQMLVGEIAKHQPHAVYTKNYDGTFGYLTKTLHQHDVIIFMGAGDIYGWSRKFLKEFSNPTRPPSLRSGVSGQANKPIRPI</sequence>
<dbReference type="PANTHER" id="PTHR43445:SF3">
    <property type="entry name" value="UDP-N-ACETYLMURAMATE--L-ALANINE LIGASE"/>
    <property type="match status" value="1"/>
</dbReference>
<dbReference type="GO" id="GO:0005737">
    <property type="term" value="C:cytoplasm"/>
    <property type="evidence" value="ECO:0007669"/>
    <property type="project" value="UniProtKB-SubCell"/>
</dbReference>
<dbReference type="InterPro" id="IPR036565">
    <property type="entry name" value="Mur-like_cat_sf"/>
</dbReference>
<keyword evidence="12 14" id="KW-0961">Cell wall biogenesis/degradation</keyword>
<keyword evidence="5 14" id="KW-0436">Ligase</keyword>
<feature type="domain" description="Mur ligase N-terminal catalytic" evidence="16">
    <location>
        <begin position="10"/>
        <end position="112"/>
    </location>
</feature>
<evidence type="ECO:0000256" key="2">
    <source>
        <dbReference type="ARBA" id="ARBA00004752"/>
    </source>
</evidence>
<evidence type="ECO:0000313" key="20">
    <source>
        <dbReference type="Proteomes" id="UP000034739"/>
    </source>
</evidence>
<name>A0A0G1U3M5_9BACT</name>
<evidence type="ECO:0000256" key="14">
    <source>
        <dbReference type="HAMAP-Rule" id="MF_00046"/>
    </source>
</evidence>
<evidence type="ECO:0000256" key="13">
    <source>
        <dbReference type="ARBA" id="ARBA00047833"/>
    </source>
</evidence>
<dbReference type="GO" id="GO:0071555">
    <property type="term" value="P:cell wall organization"/>
    <property type="evidence" value="ECO:0007669"/>
    <property type="project" value="UniProtKB-KW"/>
</dbReference>
<dbReference type="Proteomes" id="UP000034739">
    <property type="component" value="Unassembled WGS sequence"/>
</dbReference>
<dbReference type="Gene3D" id="3.90.190.20">
    <property type="entry name" value="Mur ligase, C-terminal domain"/>
    <property type="match status" value="1"/>
</dbReference>
<dbReference type="InterPro" id="IPR036615">
    <property type="entry name" value="Mur_ligase_C_dom_sf"/>
</dbReference>
<dbReference type="HAMAP" id="MF_00046">
    <property type="entry name" value="MurC"/>
    <property type="match status" value="1"/>
</dbReference>
<comment type="subcellular location">
    <subcellularLocation>
        <location evidence="1 14">Cytoplasm</location>
    </subcellularLocation>
</comment>
<evidence type="ECO:0000259" key="18">
    <source>
        <dbReference type="Pfam" id="PF08245"/>
    </source>
</evidence>
<dbReference type="PATRIC" id="fig|1618445.3.peg.119"/>
<dbReference type="GO" id="GO:0005524">
    <property type="term" value="F:ATP binding"/>
    <property type="evidence" value="ECO:0007669"/>
    <property type="project" value="UniProtKB-UniRule"/>
</dbReference>
<comment type="similarity">
    <text evidence="14">Belongs to the MurCDEF family.</text>
</comment>
<dbReference type="UniPathway" id="UPA00219"/>
<evidence type="ECO:0000256" key="8">
    <source>
        <dbReference type="ARBA" id="ARBA00022840"/>
    </source>
</evidence>
<keyword evidence="8 14" id="KW-0067">ATP-binding</keyword>
<gene>
    <name evidence="14" type="primary">murC</name>
    <name evidence="19" type="ORF">UY16_C0003G0014</name>
</gene>
<evidence type="ECO:0000256" key="12">
    <source>
        <dbReference type="ARBA" id="ARBA00023316"/>
    </source>
</evidence>
<dbReference type="InterPro" id="IPR000713">
    <property type="entry name" value="Mur_ligase_N"/>
</dbReference>
<dbReference type="GO" id="GO:0008360">
    <property type="term" value="P:regulation of cell shape"/>
    <property type="evidence" value="ECO:0007669"/>
    <property type="project" value="UniProtKB-KW"/>
</dbReference>
<proteinExistence type="inferred from homology"/>
<comment type="catalytic activity">
    <reaction evidence="13 14">
        <text>UDP-N-acetyl-alpha-D-muramate + L-alanine + ATP = UDP-N-acetyl-alpha-D-muramoyl-L-alanine + ADP + phosphate + H(+)</text>
        <dbReference type="Rhea" id="RHEA:23372"/>
        <dbReference type="ChEBI" id="CHEBI:15378"/>
        <dbReference type="ChEBI" id="CHEBI:30616"/>
        <dbReference type="ChEBI" id="CHEBI:43474"/>
        <dbReference type="ChEBI" id="CHEBI:57972"/>
        <dbReference type="ChEBI" id="CHEBI:70757"/>
        <dbReference type="ChEBI" id="CHEBI:83898"/>
        <dbReference type="ChEBI" id="CHEBI:456216"/>
        <dbReference type="EC" id="6.3.2.8"/>
    </reaction>
</comment>
<feature type="domain" description="Mur ligase central" evidence="18">
    <location>
        <begin position="117"/>
        <end position="304"/>
    </location>
</feature>
<evidence type="ECO:0000259" key="17">
    <source>
        <dbReference type="Pfam" id="PF02875"/>
    </source>
</evidence>
<keyword evidence="10 14" id="KW-0573">Peptidoglycan synthesis</keyword>
<dbReference type="GO" id="GO:0009252">
    <property type="term" value="P:peptidoglycan biosynthetic process"/>
    <property type="evidence" value="ECO:0007669"/>
    <property type="project" value="UniProtKB-UniRule"/>
</dbReference>
<evidence type="ECO:0000256" key="1">
    <source>
        <dbReference type="ARBA" id="ARBA00004496"/>
    </source>
</evidence>
<dbReference type="AlphaFoldDB" id="A0A0G1U3M5"/>
<dbReference type="InterPro" id="IPR050061">
    <property type="entry name" value="MurCDEF_pg_biosynth"/>
</dbReference>
<evidence type="ECO:0000256" key="4">
    <source>
        <dbReference type="ARBA" id="ARBA00022490"/>
    </source>
</evidence>
<evidence type="ECO:0000256" key="7">
    <source>
        <dbReference type="ARBA" id="ARBA00022741"/>
    </source>
</evidence>
<evidence type="ECO:0000256" key="11">
    <source>
        <dbReference type="ARBA" id="ARBA00023306"/>
    </source>
</evidence>
<keyword evidence="11 14" id="KW-0131">Cell cycle</keyword>
<dbReference type="PANTHER" id="PTHR43445">
    <property type="entry name" value="UDP-N-ACETYLMURAMATE--L-ALANINE LIGASE-RELATED"/>
    <property type="match status" value="1"/>
</dbReference>
<comment type="function">
    <text evidence="14">Cell wall formation.</text>
</comment>
<dbReference type="SUPFAM" id="SSF53623">
    <property type="entry name" value="MurD-like peptide ligases, catalytic domain"/>
    <property type="match status" value="1"/>
</dbReference>
<dbReference type="InterPro" id="IPR004101">
    <property type="entry name" value="Mur_ligase_C"/>
</dbReference>
<evidence type="ECO:0000256" key="10">
    <source>
        <dbReference type="ARBA" id="ARBA00022984"/>
    </source>
</evidence>
<keyword evidence="6 14" id="KW-0132">Cell division</keyword>
<keyword evidence="4 14" id="KW-0963">Cytoplasm</keyword>
<dbReference type="NCBIfam" id="TIGR01082">
    <property type="entry name" value="murC"/>
    <property type="match status" value="1"/>
</dbReference>
<evidence type="ECO:0000313" key="19">
    <source>
        <dbReference type="EMBL" id="KKU88672.1"/>
    </source>
</evidence>
<comment type="pathway">
    <text evidence="2 14">Cell wall biogenesis; peptidoglycan biosynthesis.</text>
</comment>
<dbReference type="EC" id="6.3.2.8" evidence="3 14"/>
<reference evidence="19 20" key="1">
    <citation type="journal article" date="2015" name="Nature">
        <title>rRNA introns, odd ribosomes, and small enigmatic genomes across a large radiation of phyla.</title>
        <authorList>
            <person name="Brown C.T."/>
            <person name="Hug L.A."/>
            <person name="Thomas B.C."/>
            <person name="Sharon I."/>
            <person name="Castelle C.J."/>
            <person name="Singh A."/>
            <person name="Wilkins M.J."/>
            <person name="Williams K.H."/>
            <person name="Banfield J.F."/>
        </authorList>
    </citation>
    <scope>NUCLEOTIDE SEQUENCE [LARGE SCALE GENOMIC DNA]</scope>
</reference>
<feature type="binding site" evidence="14">
    <location>
        <begin position="119"/>
        <end position="125"/>
    </location>
    <ligand>
        <name>ATP</name>
        <dbReference type="ChEBI" id="CHEBI:30616"/>
    </ligand>
</feature>
<protein>
    <recommendedName>
        <fullName evidence="3 14">UDP-N-acetylmuramate--L-alanine ligase</fullName>
        <ecNumber evidence="3 14">6.3.2.8</ecNumber>
    </recommendedName>
    <alternativeName>
        <fullName evidence="14">UDP-N-acetylmuramoyl-L-alanine synthetase</fullName>
    </alternativeName>
</protein>
<dbReference type="Gene3D" id="3.40.50.720">
    <property type="entry name" value="NAD(P)-binding Rossmann-like Domain"/>
    <property type="match status" value="1"/>
</dbReference>
<dbReference type="Gene3D" id="3.40.1190.10">
    <property type="entry name" value="Mur-like, catalytic domain"/>
    <property type="match status" value="1"/>
</dbReference>
<keyword evidence="7 14" id="KW-0547">Nucleotide-binding</keyword>
<dbReference type="EMBL" id="LCOY01000003">
    <property type="protein sequence ID" value="KKU88672.1"/>
    <property type="molecule type" value="Genomic_DNA"/>
</dbReference>
<keyword evidence="9 14" id="KW-0133">Cell shape</keyword>